<keyword evidence="6 8" id="KW-0472">Membrane</keyword>
<evidence type="ECO:0000256" key="7">
    <source>
        <dbReference type="RuleBase" id="RU000477"/>
    </source>
</evidence>
<feature type="transmembrane region" description="Helical" evidence="8">
    <location>
        <begin position="82"/>
        <end position="105"/>
    </location>
</feature>
<gene>
    <name evidence="9" type="ORF">AB3N04_09015</name>
</gene>
<accession>A0AB39BXU3</accession>
<dbReference type="InterPro" id="IPR023271">
    <property type="entry name" value="Aquaporin-like"/>
</dbReference>
<feature type="transmembrane region" description="Helical" evidence="8">
    <location>
        <begin position="138"/>
        <end position="157"/>
    </location>
</feature>
<dbReference type="Pfam" id="PF00230">
    <property type="entry name" value="MIP"/>
    <property type="match status" value="1"/>
</dbReference>
<reference evidence="9" key="1">
    <citation type="submission" date="2024-07" db="EMBL/GenBank/DDBJ databases">
        <title>Identification and characteristics of an arsenic-resistant bacterial isolate, which belongs to a novel species.</title>
        <authorList>
            <person name="Juszczyk A."/>
            <person name="Kowalczyk A."/>
            <person name="Was K."/>
            <person name="Kosowicz W."/>
            <person name="Budzyn A."/>
            <person name="Latowski D."/>
        </authorList>
    </citation>
    <scope>NUCLEOTIDE SEQUENCE</scope>
    <source>
        <strain evidence="9">As8PL</strain>
    </source>
</reference>
<keyword evidence="4 7" id="KW-0812">Transmembrane</keyword>
<organism evidence="9">
    <name type="scientific">Alkalihalophilus sp. As8PL</name>
    <dbReference type="NCBI Taxonomy" id="3237103"/>
    <lineage>
        <taxon>Bacteria</taxon>
        <taxon>Bacillati</taxon>
        <taxon>Bacillota</taxon>
        <taxon>Bacilli</taxon>
        <taxon>Bacillales</taxon>
        <taxon>Bacillaceae</taxon>
        <taxon>Alkalihalophilus</taxon>
    </lineage>
</organism>
<evidence type="ECO:0000256" key="2">
    <source>
        <dbReference type="ARBA" id="ARBA00006175"/>
    </source>
</evidence>
<dbReference type="GO" id="GO:0015254">
    <property type="term" value="F:glycerol channel activity"/>
    <property type="evidence" value="ECO:0007669"/>
    <property type="project" value="TreeGrafter"/>
</dbReference>
<comment type="similarity">
    <text evidence="2 7">Belongs to the MIP/aquaporin (TC 1.A.8) family.</text>
</comment>
<evidence type="ECO:0000256" key="4">
    <source>
        <dbReference type="ARBA" id="ARBA00022692"/>
    </source>
</evidence>
<proteinExistence type="inferred from homology"/>
<dbReference type="InterPro" id="IPR022357">
    <property type="entry name" value="MIP_CS"/>
</dbReference>
<dbReference type="NCBIfam" id="TIGR00861">
    <property type="entry name" value="MIP"/>
    <property type="match status" value="1"/>
</dbReference>
<dbReference type="GO" id="GO:0005886">
    <property type="term" value="C:plasma membrane"/>
    <property type="evidence" value="ECO:0007669"/>
    <property type="project" value="TreeGrafter"/>
</dbReference>
<evidence type="ECO:0000256" key="3">
    <source>
        <dbReference type="ARBA" id="ARBA00022448"/>
    </source>
</evidence>
<dbReference type="Gene3D" id="1.20.1080.10">
    <property type="entry name" value="Glycerol uptake facilitator protein"/>
    <property type="match status" value="1"/>
</dbReference>
<protein>
    <submittedName>
        <fullName evidence="9">MIP/aquaporin family protein</fullName>
    </submittedName>
</protein>
<evidence type="ECO:0000256" key="5">
    <source>
        <dbReference type="ARBA" id="ARBA00022989"/>
    </source>
</evidence>
<dbReference type="PRINTS" id="PR00783">
    <property type="entry name" value="MINTRINSICP"/>
</dbReference>
<evidence type="ECO:0000256" key="1">
    <source>
        <dbReference type="ARBA" id="ARBA00004141"/>
    </source>
</evidence>
<evidence type="ECO:0000256" key="6">
    <source>
        <dbReference type="ARBA" id="ARBA00023136"/>
    </source>
</evidence>
<feature type="transmembrane region" description="Helical" evidence="8">
    <location>
        <begin position="238"/>
        <end position="255"/>
    </location>
</feature>
<feature type="transmembrane region" description="Helical" evidence="8">
    <location>
        <begin position="163"/>
        <end position="184"/>
    </location>
</feature>
<dbReference type="InterPro" id="IPR050363">
    <property type="entry name" value="MIP/Aquaporin"/>
</dbReference>
<dbReference type="EMBL" id="CP162551">
    <property type="protein sequence ID" value="XDI38429.1"/>
    <property type="molecule type" value="Genomic_DNA"/>
</dbReference>
<keyword evidence="3 7" id="KW-0813">Transport</keyword>
<keyword evidence="5 8" id="KW-1133">Transmembrane helix</keyword>
<dbReference type="SUPFAM" id="SSF81338">
    <property type="entry name" value="Aquaporin-like"/>
    <property type="match status" value="1"/>
</dbReference>
<dbReference type="RefSeq" id="WP_368505715.1">
    <property type="nucleotide sequence ID" value="NZ_CP162551.1"/>
</dbReference>
<comment type="subcellular location">
    <subcellularLocation>
        <location evidence="1">Membrane</location>
        <topology evidence="1">Multi-pass membrane protein</topology>
    </subcellularLocation>
</comment>
<feature type="transmembrane region" description="Helical" evidence="8">
    <location>
        <begin position="6"/>
        <end position="27"/>
    </location>
</feature>
<dbReference type="PANTHER" id="PTHR43829">
    <property type="entry name" value="AQUAPORIN OR AQUAGLYCEROPORIN RELATED"/>
    <property type="match status" value="1"/>
</dbReference>
<evidence type="ECO:0000313" key="9">
    <source>
        <dbReference type="EMBL" id="XDI38429.1"/>
    </source>
</evidence>
<feature type="transmembrane region" description="Helical" evidence="8">
    <location>
        <begin position="39"/>
        <end position="62"/>
    </location>
</feature>
<sequence length="277" mass="29037">MSVYLAELIGTMILIIFGGGVVAGVVLKKSKAENSGWIVITFGWGFAVAFAVYAVGGISGAHLNPAVTLGLASVGEFSWSLVPGYILFQVIGAFIGAVIVFIHYLPHWKETQDQGAKLAVFSTDPAIAHTPSNLLSEAIGTAVLLFGLLAIGANQFTEGLNPLIVGFLIVAIGLSLGGTTGYAINPARDLGPRLAHFLLPIAGKGTSNWKYAWVPIVGPVMGGVLGAQFYHIMFNGGSIIPLFVLIAILLIISAASKMMPTTSKITTHYQNNAKEIS</sequence>
<dbReference type="AlphaFoldDB" id="A0AB39BXU3"/>
<dbReference type="PANTHER" id="PTHR43829:SF9">
    <property type="entry name" value="AQUAPORIN-9"/>
    <property type="match status" value="1"/>
</dbReference>
<evidence type="ECO:0000256" key="8">
    <source>
        <dbReference type="SAM" id="Phobius"/>
    </source>
</evidence>
<feature type="transmembrane region" description="Helical" evidence="8">
    <location>
        <begin position="211"/>
        <end position="232"/>
    </location>
</feature>
<dbReference type="InterPro" id="IPR000425">
    <property type="entry name" value="MIP"/>
</dbReference>
<name>A0AB39BXU3_9BACI</name>
<dbReference type="PROSITE" id="PS00221">
    <property type="entry name" value="MIP"/>
    <property type="match status" value="1"/>
</dbReference>